<evidence type="ECO:0000313" key="2">
    <source>
        <dbReference type="Proteomes" id="UP000504629"/>
    </source>
</evidence>
<accession>A0A6J2K0Z1</accession>
<dbReference type="Gene3D" id="1.10.287.70">
    <property type="match status" value="1"/>
</dbReference>
<evidence type="ECO:0000313" key="3">
    <source>
        <dbReference type="RefSeq" id="XP_028035540.1"/>
    </source>
</evidence>
<protein>
    <submittedName>
        <fullName evidence="3">Potassium channel subfamily K member 4-like</fullName>
    </submittedName>
</protein>
<keyword evidence="2" id="KW-1185">Reference proteome</keyword>
<keyword evidence="1" id="KW-0812">Transmembrane</keyword>
<gene>
    <name evidence="3" type="primary">LOC114246965</name>
</gene>
<dbReference type="KEGG" id="bman:114246965"/>
<reference evidence="3" key="1">
    <citation type="submission" date="2025-08" db="UniProtKB">
        <authorList>
            <consortium name="RefSeq"/>
        </authorList>
    </citation>
    <scope>IDENTIFICATION</scope>
    <source>
        <tissue evidence="3">Silk gland</tissue>
    </source>
</reference>
<organism evidence="2 3">
    <name type="scientific">Bombyx mandarina</name>
    <name type="common">Wild silk moth</name>
    <name type="synonym">Wild silkworm</name>
    <dbReference type="NCBI Taxonomy" id="7092"/>
    <lineage>
        <taxon>Eukaryota</taxon>
        <taxon>Metazoa</taxon>
        <taxon>Ecdysozoa</taxon>
        <taxon>Arthropoda</taxon>
        <taxon>Hexapoda</taxon>
        <taxon>Insecta</taxon>
        <taxon>Pterygota</taxon>
        <taxon>Neoptera</taxon>
        <taxon>Endopterygota</taxon>
        <taxon>Lepidoptera</taxon>
        <taxon>Glossata</taxon>
        <taxon>Ditrysia</taxon>
        <taxon>Bombycoidea</taxon>
        <taxon>Bombycidae</taxon>
        <taxon>Bombycinae</taxon>
        <taxon>Bombyx</taxon>
    </lineage>
</organism>
<feature type="transmembrane region" description="Helical" evidence="1">
    <location>
        <begin position="20"/>
        <end position="40"/>
    </location>
</feature>
<dbReference type="OrthoDB" id="6722453at2759"/>
<keyword evidence="1" id="KW-1133">Transmembrane helix</keyword>
<name>A0A6J2K0Z1_BOMMA</name>
<dbReference type="Proteomes" id="UP000504629">
    <property type="component" value="Unplaced"/>
</dbReference>
<proteinExistence type="predicted"/>
<dbReference type="AlphaFoldDB" id="A0A6J2K0Z1"/>
<evidence type="ECO:0000256" key="1">
    <source>
        <dbReference type="SAM" id="Phobius"/>
    </source>
</evidence>
<sequence length="69" mass="7982">MRLVAGWANQMRNFPLFRPIILSMLMASYLAFGASVFQLIEQPIEHRLQEKVDHLKAVFLEKHPCITGQ</sequence>
<keyword evidence="1" id="KW-0472">Membrane</keyword>
<dbReference type="RefSeq" id="XP_028035540.1">
    <property type="nucleotide sequence ID" value="XM_028179739.1"/>
</dbReference>
<dbReference type="GeneID" id="114246965"/>